<accession>A0A1H4XM45</accession>
<proteinExistence type="predicted"/>
<evidence type="ECO:0000313" key="2">
    <source>
        <dbReference type="EMBL" id="SED06565.1"/>
    </source>
</evidence>
<reference evidence="2 3" key="1">
    <citation type="submission" date="2016-10" db="EMBL/GenBank/DDBJ databases">
        <authorList>
            <person name="de Groot N.N."/>
        </authorList>
    </citation>
    <scope>NUCLEOTIDE SEQUENCE [LARGE SCALE GENOMIC DNA]</scope>
    <source>
        <strain evidence="2 3">DSM 40306</strain>
    </source>
</reference>
<gene>
    <name evidence="2" type="ORF">SAMN04490357_3712</name>
</gene>
<organism evidence="2 3">
    <name type="scientific">Streptomyces misionensis</name>
    <dbReference type="NCBI Taxonomy" id="67331"/>
    <lineage>
        <taxon>Bacteria</taxon>
        <taxon>Bacillati</taxon>
        <taxon>Actinomycetota</taxon>
        <taxon>Actinomycetes</taxon>
        <taxon>Kitasatosporales</taxon>
        <taxon>Streptomycetaceae</taxon>
        <taxon>Streptomyces</taxon>
    </lineage>
</organism>
<dbReference type="AlphaFoldDB" id="A0A1H4XM45"/>
<feature type="compositionally biased region" description="Polar residues" evidence="1">
    <location>
        <begin position="1"/>
        <end position="12"/>
    </location>
</feature>
<dbReference type="RefSeq" id="WP_070023991.1">
    <property type="nucleotide sequence ID" value="NZ_FNTD01000004.1"/>
</dbReference>
<evidence type="ECO:0000313" key="3">
    <source>
        <dbReference type="Proteomes" id="UP000182375"/>
    </source>
</evidence>
<dbReference type="GeneID" id="95512843"/>
<name>A0A1H4XM45_9ACTN</name>
<feature type="region of interest" description="Disordered" evidence="1">
    <location>
        <begin position="1"/>
        <end position="22"/>
    </location>
</feature>
<dbReference type="EMBL" id="FNTD01000004">
    <property type="protein sequence ID" value="SED06565.1"/>
    <property type="molecule type" value="Genomic_DNA"/>
</dbReference>
<evidence type="ECO:0000256" key="1">
    <source>
        <dbReference type="SAM" id="MobiDB-lite"/>
    </source>
</evidence>
<dbReference type="STRING" id="67331.SAMN04490357_3712"/>
<dbReference type="Proteomes" id="UP000182375">
    <property type="component" value="Unassembled WGS sequence"/>
</dbReference>
<sequence length="60" mass="6023">MSAATVSPSSARPPTGATAVDGAPRHLLGSALRALKVFAEAAFGVVILGEYGEEAGIRRA</sequence>
<protein>
    <submittedName>
        <fullName evidence="2">Uncharacterized protein</fullName>
    </submittedName>
</protein>